<dbReference type="AlphaFoldDB" id="A0A0K2UIC0"/>
<evidence type="ECO:0000313" key="1">
    <source>
        <dbReference type="EMBL" id="CDW37677.1"/>
    </source>
</evidence>
<feature type="non-terminal residue" evidence="1">
    <location>
        <position position="1"/>
    </location>
</feature>
<reference evidence="1" key="1">
    <citation type="submission" date="2014-05" db="EMBL/GenBank/DDBJ databases">
        <authorList>
            <person name="Chronopoulou M."/>
        </authorList>
    </citation>
    <scope>NUCLEOTIDE SEQUENCE</scope>
    <source>
        <tissue evidence="1">Whole organism</tissue>
    </source>
</reference>
<dbReference type="EMBL" id="HACA01020316">
    <property type="protein sequence ID" value="CDW37677.1"/>
    <property type="molecule type" value="Transcribed_RNA"/>
</dbReference>
<sequence>YNLLISISLVIERGLNPHNPTASSSDASWIITKWKSLILPHFIHVCLFTNPFLLI</sequence>
<name>A0A0K2UIC0_LEPSM</name>
<organism evidence="1">
    <name type="scientific">Lepeophtheirus salmonis</name>
    <name type="common">Salmon louse</name>
    <name type="synonym">Caligus salmonis</name>
    <dbReference type="NCBI Taxonomy" id="72036"/>
    <lineage>
        <taxon>Eukaryota</taxon>
        <taxon>Metazoa</taxon>
        <taxon>Ecdysozoa</taxon>
        <taxon>Arthropoda</taxon>
        <taxon>Crustacea</taxon>
        <taxon>Multicrustacea</taxon>
        <taxon>Hexanauplia</taxon>
        <taxon>Copepoda</taxon>
        <taxon>Siphonostomatoida</taxon>
        <taxon>Caligidae</taxon>
        <taxon>Lepeophtheirus</taxon>
    </lineage>
</organism>
<protein>
    <submittedName>
        <fullName evidence="1">Uncharacterized protein</fullName>
    </submittedName>
</protein>
<accession>A0A0K2UIC0</accession>
<proteinExistence type="predicted"/>